<dbReference type="Proteomes" id="UP000234891">
    <property type="component" value="Unassembled WGS sequence"/>
</dbReference>
<reference evidence="1 2" key="1">
    <citation type="journal article" date="2017" name="Genome Med.">
        <title>A novel Ruminococcus gnavus clade enriched in inflammatory bowel disease patients.</title>
        <authorList>
            <person name="Hall A.B."/>
            <person name="Yassour M."/>
            <person name="Sauk J."/>
            <person name="Garner A."/>
            <person name="Jiang X."/>
            <person name="Arthur T."/>
            <person name="Lagoudas G.K."/>
            <person name="Vatanen T."/>
            <person name="Fornelos N."/>
            <person name="Wilson R."/>
            <person name="Bertha M."/>
            <person name="Cohen M."/>
            <person name="Garber J."/>
            <person name="Khalili H."/>
            <person name="Gevers D."/>
            <person name="Ananthakrishnan A.N."/>
            <person name="Kugathasan S."/>
            <person name="Lander E.S."/>
            <person name="Blainey P."/>
            <person name="Vlamakis H."/>
            <person name="Xavier R.J."/>
            <person name="Huttenhower C."/>
        </authorList>
    </citation>
    <scope>NUCLEOTIDE SEQUENCE [LARGE SCALE GENOMIC DNA]</scope>
    <source>
        <strain evidence="1 2">RJX1124</strain>
    </source>
</reference>
<comment type="caution">
    <text evidence="1">The sequence shown here is derived from an EMBL/GenBank/DDBJ whole genome shotgun (WGS) entry which is preliminary data.</text>
</comment>
<sequence>MTEALMGTCILAVTTIIFVWVCSEYQIYNNEHSVEEKLNATRLSDWLAAQRTRFWLAVDDSREYSQEVLKSENKTLLQNWIIRHHERQEIPSEKKREHHMIQSQRTYRMRGNL</sequence>
<proteinExistence type="predicted"/>
<gene>
    <name evidence="1" type="ORF">CDL26_11745</name>
</gene>
<dbReference type="AlphaFoldDB" id="A0A2N5P8Y0"/>
<name>A0A2N5P8Y0_MEDGN</name>
<accession>A0A2N5P8Y0</accession>
<organism evidence="1 2">
    <name type="scientific">Mediterraneibacter gnavus</name>
    <name type="common">Ruminococcus gnavus</name>
    <dbReference type="NCBI Taxonomy" id="33038"/>
    <lineage>
        <taxon>Bacteria</taxon>
        <taxon>Bacillati</taxon>
        <taxon>Bacillota</taxon>
        <taxon>Clostridia</taxon>
        <taxon>Lachnospirales</taxon>
        <taxon>Lachnospiraceae</taxon>
        <taxon>Mediterraneibacter</taxon>
    </lineage>
</organism>
<dbReference type="EMBL" id="NIHS01000022">
    <property type="protein sequence ID" value="PLT71582.1"/>
    <property type="molecule type" value="Genomic_DNA"/>
</dbReference>
<dbReference type="RefSeq" id="WP_101871052.1">
    <property type="nucleotide sequence ID" value="NZ_CACRUK010000047.1"/>
</dbReference>
<evidence type="ECO:0000313" key="1">
    <source>
        <dbReference type="EMBL" id="PLT71582.1"/>
    </source>
</evidence>
<protein>
    <submittedName>
        <fullName evidence="1">Uncharacterized protein</fullName>
    </submittedName>
</protein>
<evidence type="ECO:0000313" key="2">
    <source>
        <dbReference type="Proteomes" id="UP000234891"/>
    </source>
</evidence>